<feature type="region of interest" description="Disordered" evidence="1">
    <location>
        <begin position="87"/>
        <end position="113"/>
    </location>
</feature>
<feature type="region of interest" description="Disordered" evidence="1">
    <location>
        <begin position="1154"/>
        <end position="1225"/>
    </location>
</feature>
<feature type="compositionally biased region" description="Low complexity" evidence="1">
    <location>
        <begin position="561"/>
        <end position="572"/>
    </location>
</feature>
<evidence type="ECO:0000256" key="1">
    <source>
        <dbReference type="SAM" id="MobiDB-lite"/>
    </source>
</evidence>
<feature type="compositionally biased region" description="Basic and acidic residues" evidence="1">
    <location>
        <begin position="412"/>
        <end position="457"/>
    </location>
</feature>
<feature type="region of interest" description="Disordered" evidence="1">
    <location>
        <begin position="612"/>
        <end position="661"/>
    </location>
</feature>
<evidence type="ECO:0000313" key="3">
    <source>
        <dbReference type="Proteomes" id="UP000812287"/>
    </source>
</evidence>
<accession>A0A9P8AT37</accession>
<sequence>MENSTLPAPTFTEFKFRDIGRAPALLHRFTSTHLGGIEHSPSPSPPPEEHAGAPSPSVSISRPTLMQVLGTCSSDVDVAGVAASTSGDTIPGLALQPSPSITPEAVPSVPTSSIDNALLNTSEWQLRYPSSEPPKSDPHTTHPSSTPLPAPTTDAVRATSHDSESQAENSLATLIKLKDQLLSSLAFYTPPNPSTVFLLAKASCEQSSAALDAAQRAHTLAQQLLSSVQESVNVAQEALCAAERAHSLAEDATVAMEKLKTDNEPWKVLEETIRSEIASLDQWIMSEKSRLLAETRRLANSARNLDSGNNASRKTLFAPRATQLSRDFVNSFEPLPDSDVVMGSPDDHNVQLHHDEPVAPDDGLRRRQEIQCRLDEEMAAAEAKRVEDEVRDVALRKDEEERLKRVKDAELAARRAREEEEAEILRAREQRDKEKKQQAEDTEARRAAQKKERREAEEALANRSREVERRRALELKRHQDLLAEQKKQREEVQRAKMQYNRVQAARINAERAKGPSTDNVTSSPPPPHTSSAIQQSNGLPHPSASEAISMNAAPIILSSQPQVSSIPSSSLPMRRPATSPAPASTQIGSTGVQQIVDVALPVQAVKELPEKGNRQAHSGDVKLGTISTPSTDPPPSLIHTTSLGLRPRVPATSPVPSTLPPTDAIRMTHTFPSMPNSKVLSTASTIIDSHTGTFASQKPTSADKHSVPPIDHLPQTPLSPPDSETMVPCFSSDNGNVPIVKMEDMDELFHVQEANIRHIRERSRVDASQMARIEEVSRQSINTVSQPPKIADAVSVFSPPVQNSLPLNAVPVSTLPPSFGSIRTPDVLASQKIAAQMPVNPVESMPAAAPNPPTLFRKPQKGKASKASPADQISSQPSRGDQKASSKNESMPPTNPKVASAPINQKAPAKEQAPVAAASCPSPNAAPAAKPSTQKKTPTKPRSASPLTVQTDHGRATHIQSSYQSGPSTSRAPEPRGPSPMGPAGFPSDSGWHSARPVDENAAHERRSYESDRYPSSSHRRGCFSPAQDYPNESSSNSYDRRYDHYSPPPPPSPRGGFMSPMPRSLSPTPGMKRRREDSAFIRNRRQRQDVDPYSREPRLRARGVPPRPQTPPAAWNRDISPPSPPPTLVSRLGVNAGDPAVADYDYSAVTTYPSTYSYKTSRRPDSLPPRSSNDSKNPQLLGRLSNVFGKPPPSQPMRGRRGRGGNPKPCLAARIGNAGINDSY</sequence>
<feature type="region of interest" description="Disordered" evidence="1">
    <location>
        <begin position="34"/>
        <end position="60"/>
    </location>
</feature>
<feature type="region of interest" description="Disordered" evidence="1">
    <location>
        <begin position="506"/>
        <end position="545"/>
    </location>
</feature>
<dbReference type="AlphaFoldDB" id="A0A9P8AT37"/>
<feature type="compositionally biased region" description="Basic and acidic residues" evidence="1">
    <location>
        <begin position="1087"/>
        <end position="1100"/>
    </location>
</feature>
<proteinExistence type="predicted"/>
<dbReference type="RefSeq" id="XP_043040071.1">
    <property type="nucleotide sequence ID" value="XM_043179784.1"/>
</dbReference>
<dbReference type="EMBL" id="MU250534">
    <property type="protein sequence ID" value="KAG7446571.1"/>
    <property type="molecule type" value="Genomic_DNA"/>
</dbReference>
<dbReference type="CDD" id="cd22249">
    <property type="entry name" value="UDM1_RNF168_RNF169-like"/>
    <property type="match status" value="1"/>
</dbReference>
<name>A0A9P8AT37_9AGAR</name>
<protein>
    <submittedName>
        <fullName evidence="2">Uncharacterized protein</fullName>
    </submittedName>
</protein>
<organism evidence="2 3">
    <name type="scientific">Guyanagaster necrorhizus</name>
    <dbReference type="NCBI Taxonomy" id="856835"/>
    <lineage>
        <taxon>Eukaryota</taxon>
        <taxon>Fungi</taxon>
        <taxon>Dikarya</taxon>
        <taxon>Basidiomycota</taxon>
        <taxon>Agaricomycotina</taxon>
        <taxon>Agaricomycetes</taxon>
        <taxon>Agaricomycetidae</taxon>
        <taxon>Agaricales</taxon>
        <taxon>Marasmiineae</taxon>
        <taxon>Physalacriaceae</taxon>
        <taxon>Guyanagaster</taxon>
    </lineage>
</organism>
<feature type="region of interest" description="Disordered" evidence="1">
    <location>
        <begin position="127"/>
        <end position="167"/>
    </location>
</feature>
<feature type="compositionally biased region" description="Polar residues" evidence="1">
    <location>
        <begin position="958"/>
        <end position="971"/>
    </location>
</feature>
<feature type="region of interest" description="Disordered" evidence="1">
    <location>
        <begin position="412"/>
        <end position="471"/>
    </location>
</feature>
<comment type="caution">
    <text evidence="2">The sequence shown here is derived from an EMBL/GenBank/DDBJ whole genome shotgun (WGS) entry which is preliminary data.</text>
</comment>
<feature type="compositionally biased region" description="Low complexity" evidence="1">
    <location>
        <begin position="905"/>
        <end position="936"/>
    </location>
</feature>
<dbReference type="Proteomes" id="UP000812287">
    <property type="component" value="Unassembled WGS sequence"/>
</dbReference>
<gene>
    <name evidence="2" type="ORF">BT62DRAFT_127635</name>
</gene>
<dbReference type="GeneID" id="66102078"/>
<dbReference type="OrthoDB" id="3005667at2759"/>
<evidence type="ECO:0000313" key="2">
    <source>
        <dbReference type="EMBL" id="KAG7446571.1"/>
    </source>
</evidence>
<reference evidence="2" key="1">
    <citation type="submission" date="2020-11" db="EMBL/GenBank/DDBJ databases">
        <title>Adaptations for nitrogen fixation in a non-lichenized fungal sporocarp promotes dispersal by wood-feeding termites.</title>
        <authorList>
            <consortium name="DOE Joint Genome Institute"/>
            <person name="Koch R.A."/>
            <person name="Yoon G."/>
            <person name="Arayal U."/>
            <person name="Lail K."/>
            <person name="Amirebrahimi M."/>
            <person name="Labutti K."/>
            <person name="Lipzen A."/>
            <person name="Riley R."/>
            <person name="Barry K."/>
            <person name="Henrissat B."/>
            <person name="Grigoriev I.V."/>
            <person name="Herr J.R."/>
            <person name="Aime M.C."/>
        </authorList>
    </citation>
    <scope>NUCLEOTIDE SEQUENCE</scope>
    <source>
        <strain evidence="2">MCA 3950</strain>
    </source>
</reference>
<feature type="region of interest" description="Disordered" evidence="1">
    <location>
        <begin position="841"/>
        <end position="1135"/>
    </location>
</feature>
<feature type="region of interest" description="Disordered" evidence="1">
    <location>
        <begin position="561"/>
        <end position="588"/>
    </location>
</feature>
<keyword evidence="3" id="KW-1185">Reference proteome</keyword>
<feature type="compositionally biased region" description="Basic and acidic residues" evidence="1">
    <location>
        <begin position="996"/>
        <end position="1013"/>
    </location>
</feature>
<feature type="compositionally biased region" description="Low complexity" evidence="1">
    <location>
        <begin position="141"/>
        <end position="155"/>
    </location>
</feature>